<reference evidence="9" key="1">
    <citation type="submission" date="2018-11" db="EMBL/GenBank/DDBJ databases">
        <authorList>
            <person name="Alioto T."/>
            <person name="Alioto T."/>
        </authorList>
    </citation>
    <scope>NUCLEOTIDE SEQUENCE</scope>
</reference>
<dbReference type="GO" id="GO:0006915">
    <property type="term" value="P:apoptotic process"/>
    <property type="evidence" value="ECO:0007669"/>
    <property type="project" value="UniProtKB-KW"/>
</dbReference>
<evidence type="ECO:0000256" key="7">
    <source>
        <dbReference type="SAM" id="Phobius"/>
    </source>
</evidence>
<evidence type="ECO:0000259" key="8">
    <source>
        <dbReference type="PROSITE" id="PS50089"/>
    </source>
</evidence>
<dbReference type="AlphaFoldDB" id="A0A8B6G5P3"/>
<comment type="caution">
    <text evidence="9">The sequence shown here is derived from an EMBL/GenBank/DDBJ whole genome shotgun (WGS) entry which is preliminary data.</text>
</comment>
<dbReference type="InterPro" id="IPR050784">
    <property type="entry name" value="IAP"/>
</dbReference>
<dbReference type="PROSITE" id="PS50089">
    <property type="entry name" value="ZF_RING_2"/>
    <property type="match status" value="1"/>
</dbReference>
<dbReference type="PROSITE" id="PS50143">
    <property type="entry name" value="BIR_REPEAT_2"/>
    <property type="match status" value="2"/>
</dbReference>
<keyword evidence="7" id="KW-0472">Membrane</keyword>
<feature type="transmembrane region" description="Helical" evidence="7">
    <location>
        <begin position="61"/>
        <end position="78"/>
    </location>
</feature>
<keyword evidence="4 6" id="KW-0863">Zinc-finger</keyword>
<dbReference type="EMBL" id="UYJE01007901">
    <property type="protein sequence ID" value="VDI59012.1"/>
    <property type="molecule type" value="Genomic_DNA"/>
</dbReference>
<dbReference type="PROSITE" id="PS01282">
    <property type="entry name" value="BIR_REPEAT_1"/>
    <property type="match status" value="1"/>
</dbReference>
<dbReference type="PANTHER" id="PTHR10044">
    <property type="entry name" value="INHIBITOR OF APOPTOSIS"/>
    <property type="match status" value="1"/>
</dbReference>
<dbReference type="SUPFAM" id="SSF57924">
    <property type="entry name" value="Inhibitor of apoptosis (IAP) repeat"/>
    <property type="match status" value="2"/>
</dbReference>
<dbReference type="InterPro" id="IPR013083">
    <property type="entry name" value="Znf_RING/FYVE/PHD"/>
</dbReference>
<dbReference type="OrthoDB" id="6115501at2759"/>
<evidence type="ECO:0000256" key="6">
    <source>
        <dbReference type="PROSITE-ProRule" id="PRU00175"/>
    </source>
</evidence>
<dbReference type="GO" id="GO:0008270">
    <property type="term" value="F:zinc ion binding"/>
    <property type="evidence" value="ECO:0007669"/>
    <property type="project" value="UniProtKB-KW"/>
</dbReference>
<dbReference type="Gene3D" id="1.10.1170.10">
    <property type="entry name" value="Inhibitor Of Apoptosis Protein (2mihbC-IAP-1), Chain A"/>
    <property type="match status" value="2"/>
</dbReference>
<dbReference type="SMART" id="SM00238">
    <property type="entry name" value="BIR"/>
    <property type="match status" value="2"/>
</dbReference>
<dbReference type="CDD" id="cd16713">
    <property type="entry name" value="RING-HC_BIRC2_3_7"/>
    <property type="match status" value="1"/>
</dbReference>
<keyword evidence="5" id="KW-0862">Zinc</keyword>
<keyword evidence="7" id="KW-1133">Transmembrane helix</keyword>
<keyword evidence="7" id="KW-0812">Transmembrane</keyword>
<comment type="similarity">
    <text evidence="1">Belongs to the IAP family.</text>
</comment>
<name>A0A8B6G5P3_MYTGA</name>
<dbReference type="Proteomes" id="UP000596742">
    <property type="component" value="Unassembled WGS sequence"/>
</dbReference>
<dbReference type="Gene3D" id="3.30.40.10">
    <property type="entry name" value="Zinc/RING finger domain, C3HC4 (zinc finger)"/>
    <property type="match status" value="1"/>
</dbReference>
<evidence type="ECO:0000256" key="4">
    <source>
        <dbReference type="ARBA" id="ARBA00022771"/>
    </source>
</evidence>
<accession>A0A8B6G5P3</accession>
<feature type="domain" description="RING-type" evidence="8">
    <location>
        <begin position="626"/>
        <end position="661"/>
    </location>
</feature>
<keyword evidence="3" id="KW-0479">Metal-binding</keyword>
<dbReference type="FunFam" id="1.10.1170.10:FF:000003">
    <property type="entry name" value="E3 ubiquitin-protein ligase XIAP"/>
    <property type="match status" value="1"/>
</dbReference>
<evidence type="ECO:0000313" key="10">
    <source>
        <dbReference type="Proteomes" id="UP000596742"/>
    </source>
</evidence>
<dbReference type="GO" id="GO:0005634">
    <property type="term" value="C:nucleus"/>
    <property type="evidence" value="ECO:0007669"/>
    <property type="project" value="TreeGrafter"/>
</dbReference>
<evidence type="ECO:0000256" key="2">
    <source>
        <dbReference type="ARBA" id="ARBA00022703"/>
    </source>
</evidence>
<dbReference type="Pfam" id="PF13920">
    <property type="entry name" value="zf-C3HC4_3"/>
    <property type="match status" value="1"/>
</dbReference>
<protein>
    <submittedName>
        <fullName evidence="9">Baculoviral IAP repeat-containing protein 7/8</fullName>
    </submittedName>
</protein>
<dbReference type="InterPro" id="IPR001841">
    <property type="entry name" value="Znf_RING"/>
</dbReference>
<dbReference type="PANTHER" id="PTHR10044:SF139">
    <property type="entry name" value="DEATH-ASSOCIATED INHIBITOR OF APOPTOSIS 2"/>
    <property type="match status" value="1"/>
</dbReference>
<evidence type="ECO:0000313" key="9">
    <source>
        <dbReference type="EMBL" id="VDI59012.1"/>
    </source>
</evidence>
<dbReference type="GO" id="GO:0005737">
    <property type="term" value="C:cytoplasm"/>
    <property type="evidence" value="ECO:0007669"/>
    <property type="project" value="TreeGrafter"/>
</dbReference>
<sequence length="673" mass="76728">MAIPTDDEIIETRQECDDIYQDEDKSNDGHIQCIDAEKAQTSISTNTRNNVIKQKTTKSNYVVLVTIISCVMAIVKTFQSEFMYIFKKHTDSHSLFHDHRNKMSWMTLKSKRDYYMPKCKAWLNRFVRPFHFYPKTFLKTYLLDPEEYNKFVDQQQSKQSSYLNESMQFEWCRLSSFASYPNTNISVIKLAKTGYYYNGNGDEVVCYFCKSKNKHWKSTDDPKEIHKEKAPECPFVIKHLTATSKQNHVQTIPACDGAHSSGGADKHCESVEEQRVNATRAYNENPLTVGRKNENTAQVDRNHEHIITVERNLASTRNSEITGNLVNNVSDRQRESVSSSHIGTNQTQNIYSRNNTTGLIRIPDTNVVHQRRLTPTVKNSARSSASNSAPMNIGICLEKPKYPKYAIKTTRFSSFTNWPTCLSQTPEDLVNAGFFYTGTDDHCRCFFCGGGLRRWEEGDLPWTEHARWYPKCPFVIQCKGEKFIEDVQKGQNPEIAENLAENKQQKKASIGINGFINNPAVQTILDFGYASDVVETAYTRLKESGIHDITASLLLDTIYEKEESENHHATSNQTIARHYSIPVKEPDDKELSNKTPENIDKIDPTLASSIRNLEEENRNLKDQQTCKICLDEPVAIVFLPCGHMAACTNCAPALRRCPICRAFIKGTVKAIMC</sequence>
<dbReference type="InterPro" id="IPR001370">
    <property type="entry name" value="BIR_rpt"/>
</dbReference>
<keyword evidence="10" id="KW-1185">Reference proteome</keyword>
<gene>
    <name evidence="9" type="ORF">MGAL_10B024146</name>
</gene>
<dbReference type="Pfam" id="PF00653">
    <property type="entry name" value="BIR"/>
    <property type="match status" value="2"/>
</dbReference>
<dbReference type="CDD" id="cd00022">
    <property type="entry name" value="BIR"/>
    <property type="match status" value="2"/>
</dbReference>
<keyword evidence="2" id="KW-0053">Apoptosis</keyword>
<evidence type="ECO:0000256" key="3">
    <source>
        <dbReference type="ARBA" id="ARBA00022723"/>
    </source>
</evidence>
<evidence type="ECO:0000256" key="5">
    <source>
        <dbReference type="ARBA" id="ARBA00022833"/>
    </source>
</evidence>
<dbReference type="FunFam" id="1.10.1170.10:FF:000002">
    <property type="entry name" value="Baculoviral IAP repeat containing 7"/>
    <property type="match status" value="1"/>
</dbReference>
<evidence type="ECO:0000256" key="1">
    <source>
        <dbReference type="ARBA" id="ARBA00006672"/>
    </source>
</evidence>
<dbReference type="SMART" id="SM00184">
    <property type="entry name" value="RING"/>
    <property type="match status" value="1"/>
</dbReference>
<proteinExistence type="inferred from homology"/>
<organism evidence="9 10">
    <name type="scientific">Mytilus galloprovincialis</name>
    <name type="common">Mediterranean mussel</name>
    <dbReference type="NCBI Taxonomy" id="29158"/>
    <lineage>
        <taxon>Eukaryota</taxon>
        <taxon>Metazoa</taxon>
        <taxon>Spiralia</taxon>
        <taxon>Lophotrochozoa</taxon>
        <taxon>Mollusca</taxon>
        <taxon>Bivalvia</taxon>
        <taxon>Autobranchia</taxon>
        <taxon>Pteriomorphia</taxon>
        <taxon>Mytilida</taxon>
        <taxon>Mytiloidea</taxon>
        <taxon>Mytilidae</taxon>
        <taxon>Mytilinae</taxon>
        <taxon>Mytilus</taxon>
    </lineage>
</organism>